<organism evidence="1">
    <name type="scientific">Moneuplotes minuta</name>
    <dbReference type="NCBI Taxonomy" id="74792"/>
    <lineage>
        <taxon>Eukaryota</taxon>
        <taxon>Sar</taxon>
        <taxon>Alveolata</taxon>
        <taxon>Ciliophora</taxon>
        <taxon>Intramacronucleata</taxon>
        <taxon>Spirotrichea</taxon>
        <taxon>Hypotrichia</taxon>
        <taxon>Euplotida</taxon>
        <taxon>Euplotidae</taxon>
        <taxon>Moneuplotes</taxon>
    </lineage>
</organism>
<reference evidence="1" key="1">
    <citation type="journal article" date="2009" name="BMC Genomics">
        <title>The mitochondrial genomes of the ciliates Euplotes minuta and Euplotes crassus.</title>
        <authorList>
            <person name="de Graaf R.M."/>
            <person name="van Alen T.A."/>
            <person name="Dutilh B.E."/>
            <person name="Kuiper J.W."/>
            <person name="van Zoggel H.J."/>
            <person name="Huynh M.B."/>
            <person name="Gortz H.D."/>
            <person name="Huynen M.A."/>
            <person name="Hackstein J.H."/>
        </authorList>
    </citation>
    <scope>NUCLEOTIDE SEQUENCE</scope>
</reference>
<name>D1LDP8_9SPIT</name>
<accession>D1LDP8</accession>
<dbReference type="AlphaFoldDB" id="D1LDP8"/>
<proteinExistence type="predicted"/>
<sequence length="102" mass="12616">MPYLVVMGDLSVALLVRSKPVLFRTYDLKKIYYYLNYKKIPYKDFFFYQPYFRLCSSFRNLTFFVYGGRFWFKVRVLKWNTGLSVRFFTWPKRPAIFKKKKK</sequence>
<keyword evidence="1" id="KW-0496">Mitochondrion</keyword>
<evidence type="ECO:0000313" key="1">
    <source>
        <dbReference type="EMBL" id="ACX30963.1"/>
    </source>
</evidence>
<protein>
    <submittedName>
        <fullName evidence="1">Uncharacterized protein ORF102</fullName>
    </submittedName>
</protein>
<gene>
    <name evidence="1" type="primary">ORF102</name>
</gene>
<geneLocation type="mitochondrion" evidence="1"/>
<dbReference type="EMBL" id="GQ903130">
    <property type="protein sequence ID" value="ACX30963.1"/>
    <property type="molecule type" value="Genomic_DNA"/>
</dbReference>